<name>A0AAW0J9N7_QUESU</name>
<protein>
    <submittedName>
        <fullName evidence="5">Rac-like gtp-binding protein rac2</fullName>
    </submittedName>
</protein>
<comment type="similarity">
    <text evidence="1">Belongs to the small GTPase superfamily. Rho family.</text>
</comment>
<evidence type="ECO:0000256" key="4">
    <source>
        <dbReference type="ARBA" id="ARBA00023288"/>
    </source>
</evidence>
<keyword evidence="6" id="KW-1185">Reference proteome</keyword>
<sequence>MSTARFIKCVPVGDGAVAKTSLLISYTINAFPRLTCQFLGSQWIPELRHYAPTVPMVLVGTKLDKQYLINHPGATPITTAQANKQYLINHPGATPITTAQANSSSVSQLVMELLERLACSYLILAIPSHDLANTGQEDYNRLRPWSYRGADQQMCSCWPSLSSAKPAIKILLRRFFIKNPTIFPLNFLNSFMLYILQSDMSMVLVGTKLVNIVNFMNFMARIFNVGQGEELKKAIGVAVYTECSSKTQQVQ</sequence>
<dbReference type="InterPro" id="IPR003578">
    <property type="entry name" value="Small_GTPase_Rho"/>
</dbReference>
<dbReference type="EMBL" id="PKMF04000630">
    <property type="protein sequence ID" value="KAK7823532.1"/>
    <property type="molecule type" value="Genomic_DNA"/>
</dbReference>
<gene>
    <name evidence="5" type="primary">RAC2_2</name>
    <name evidence="5" type="ORF">CFP56_035384</name>
</gene>
<comment type="caution">
    <text evidence="5">The sequence shown here is derived from an EMBL/GenBank/DDBJ whole genome shotgun (WGS) entry which is preliminary data.</text>
</comment>
<dbReference type="GO" id="GO:0003924">
    <property type="term" value="F:GTPase activity"/>
    <property type="evidence" value="ECO:0007669"/>
    <property type="project" value="InterPro"/>
</dbReference>
<evidence type="ECO:0000313" key="5">
    <source>
        <dbReference type="EMBL" id="KAK7823532.1"/>
    </source>
</evidence>
<dbReference type="PANTHER" id="PTHR24072">
    <property type="entry name" value="RHO FAMILY GTPASE"/>
    <property type="match status" value="1"/>
</dbReference>
<organism evidence="5 6">
    <name type="scientific">Quercus suber</name>
    <name type="common">Cork oak</name>
    <dbReference type="NCBI Taxonomy" id="58331"/>
    <lineage>
        <taxon>Eukaryota</taxon>
        <taxon>Viridiplantae</taxon>
        <taxon>Streptophyta</taxon>
        <taxon>Embryophyta</taxon>
        <taxon>Tracheophyta</taxon>
        <taxon>Spermatophyta</taxon>
        <taxon>Magnoliopsida</taxon>
        <taxon>eudicotyledons</taxon>
        <taxon>Gunneridae</taxon>
        <taxon>Pentapetalae</taxon>
        <taxon>rosids</taxon>
        <taxon>fabids</taxon>
        <taxon>Fagales</taxon>
        <taxon>Fagaceae</taxon>
        <taxon>Quercus</taxon>
    </lineage>
</organism>
<evidence type="ECO:0000313" key="6">
    <source>
        <dbReference type="Proteomes" id="UP000237347"/>
    </source>
</evidence>
<accession>A0AAW0J9N7</accession>
<dbReference type="SUPFAM" id="SSF52540">
    <property type="entry name" value="P-loop containing nucleoside triphosphate hydrolases"/>
    <property type="match status" value="1"/>
</dbReference>
<keyword evidence="4" id="KW-0449">Lipoprotein</keyword>
<dbReference type="Gene3D" id="3.40.50.300">
    <property type="entry name" value="P-loop containing nucleotide triphosphate hydrolases"/>
    <property type="match status" value="3"/>
</dbReference>
<evidence type="ECO:0000256" key="3">
    <source>
        <dbReference type="ARBA" id="ARBA00023134"/>
    </source>
</evidence>
<keyword evidence="2" id="KW-0547">Nucleotide-binding</keyword>
<dbReference type="AlphaFoldDB" id="A0AAW0J9N7"/>
<evidence type="ECO:0000256" key="2">
    <source>
        <dbReference type="ARBA" id="ARBA00022741"/>
    </source>
</evidence>
<keyword evidence="3" id="KW-0342">GTP-binding</keyword>
<dbReference type="GO" id="GO:0007264">
    <property type="term" value="P:small GTPase-mediated signal transduction"/>
    <property type="evidence" value="ECO:0007669"/>
    <property type="project" value="InterPro"/>
</dbReference>
<reference evidence="5 6" key="1">
    <citation type="journal article" date="2018" name="Sci. Data">
        <title>The draft genome sequence of cork oak.</title>
        <authorList>
            <person name="Ramos A.M."/>
            <person name="Usie A."/>
            <person name="Barbosa P."/>
            <person name="Barros P.M."/>
            <person name="Capote T."/>
            <person name="Chaves I."/>
            <person name="Simoes F."/>
            <person name="Abreu I."/>
            <person name="Carrasquinho I."/>
            <person name="Faro C."/>
            <person name="Guimaraes J.B."/>
            <person name="Mendonca D."/>
            <person name="Nobrega F."/>
            <person name="Rodrigues L."/>
            <person name="Saibo N.J.M."/>
            <person name="Varela M.C."/>
            <person name="Egas C."/>
            <person name="Matos J."/>
            <person name="Miguel C.M."/>
            <person name="Oliveira M.M."/>
            <person name="Ricardo C.P."/>
            <person name="Goncalves S."/>
        </authorList>
    </citation>
    <scope>NUCLEOTIDE SEQUENCE [LARGE SCALE GENOMIC DNA]</scope>
    <source>
        <strain evidence="6">cv. HL8</strain>
    </source>
</reference>
<proteinExistence type="inferred from homology"/>
<dbReference type="InterPro" id="IPR001806">
    <property type="entry name" value="Small_GTPase"/>
</dbReference>
<dbReference type="PROSITE" id="PS51420">
    <property type="entry name" value="RHO"/>
    <property type="match status" value="1"/>
</dbReference>
<dbReference type="GO" id="GO:0005525">
    <property type="term" value="F:GTP binding"/>
    <property type="evidence" value="ECO:0007669"/>
    <property type="project" value="UniProtKB-KW"/>
</dbReference>
<dbReference type="InterPro" id="IPR027417">
    <property type="entry name" value="P-loop_NTPase"/>
</dbReference>
<dbReference type="SMART" id="SM00174">
    <property type="entry name" value="RHO"/>
    <property type="match status" value="1"/>
</dbReference>
<dbReference type="Proteomes" id="UP000237347">
    <property type="component" value="Unassembled WGS sequence"/>
</dbReference>
<evidence type="ECO:0000256" key="1">
    <source>
        <dbReference type="ARBA" id="ARBA00010142"/>
    </source>
</evidence>